<protein>
    <submittedName>
        <fullName evidence="7">DMT family transporter</fullName>
    </submittedName>
</protein>
<feature type="transmembrane region" description="Helical" evidence="6">
    <location>
        <begin position="7"/>
        <end position="31"/>
    </location>
</feature>
<feature type="transmembrane region" description="Helical" evidence="6">
    <location>
        <begin position="276"/>
        <end position="297"/>
    </location>
</feature>
<evidence type="ECO:0000313" key="7">
    <source>
        <dbReference type="EMBL" id="MDQ9130026.1"/>
    </source>
</evidence>
<feature type="transmembrane region" description="Helical" evidence="6">
    <location>
        <begin position="218"/>
        <end position="239"/>
    </location>
</feature>
<dbReference type="Proteomes" id="UP001224622">
    <property type="component" value="Unassembled WGS sequence"/>
</dbReference>
<feature type="transmembrane region" description="Helical" evidence="6">
    <location>
        <begin position="251"/>
        <end position="270"/>
    </location>
</feature>
<feature type="transmembrane region" description="Helical" evidence="6">
    <location>
        <begin position="37"/>
        <end position="59"/>
    </location>
</feature>
<feature type="transmembrane region" description="Helical" evidence="6">
    <location>
        <begin position="71"/>
        <end position="92"/>
    </location>
</feature>
<comment type="caution">
    <text evidence="7">The sequence shown here is derived from an EMBL/GenBank/DDBJ whole genome shotgun (WGS) entry which is preliminary data.</text>
</comment>
<evidence type="ECO:0000313" key="8">
    <source>
        <dbReference type="Proteomes" id="UP001224622"/>
    </source>
</evidence>
<evidence type="ECO:0000256" key="3">
    <source>
        <dbReference type="ARBA" id="ARBA00022692"/>
    </source>
</evidence>
<evidence type="ECO:0000256" key="5">
    <source>
        <dbReference type="ARBA" id="ARBA00023136"/>
    </source>
</evidence>
<proteinExistence type="predicted"/>
<comment type="subcellular location">
    <subcellularLocation>
        <location evidence="1">Cell membrane</location>
        <topology evidence="1">Multi-pass membrane protein</topology>
    </subcellularLocation>
</comment>
<reference evidence="7" key="1">
    <citation type="submission" date="2023-08" db="EMBL/GenBank/DDBJ databases">
        <title>The Comparative Genomic Analysis of Yersiniaceae from Polar Regions.</title>
        <authorList>
            <person name="Goncharov A."/>
            <person name="Aslanov B."/>
            <person name="Kolodzhieva V."/>
            <person name="Azarov D."/>
            <person name="Mochov A."/>
            <person name="Lebedeva E."/>
        </authorList>
    </citation>
    <scope>NUCLEOTIDE SEQUENCE</scope>
    <source>
        <strain evidence="7">Vf</strain>
    </source>
</reference>
<keyword evidence="2" id="KW-1003">Cell membrane</keyword>
<feature type="transmembrane region" description="Helical" evidence="6">
    <location>
        <begin position="192"/>
        <end position="212"/>
    </location>
</feature>
<keyword evidence="4 6" id="KW-1133">Transmembrane helix</keyword>
<evidence type="ECO:0000256" key="4">
    <source>
        <dbReference type="ARBA" id="ARBA00022989"/>
    </source>
</evidence>
<accession>A0AAJ1YG59</accession>
<organism evidence="7 8">
    <name type="scientific">Serratia fonticola</name>
    <dbReference type="NCBI Taxonomy" id="47917"/>
    <lineage>
        <taxon>Bacteria</taxon>
        <taxon>Pseudomonadati</taxon>
        <taxon>Pseudomonadota</taxon>
        <taxon>Gammaproteobacteria</taxon>
        <taxon>Enterobacterales</taxon>
        <taxon>Yersiniaceae</taxon>
        <taxon>Serratia</taxon>
    </lineage>
</organism>
<feature type="transmembrane region" description="Helical" evidence="6">
    <location>
        <begin position="129"/>
        <end position="147"/>
    </location>
</feature>
<dbReference type="AlphaFoldDB" id="A0AAJ1YG59"/>
<feature type="transmembrane region" description="Helical" evidence="6">
    <location>
        <begin position="98"/>
        <end position="117"/>
    </location>
</feature>
<dbReference type="SUPFAM" id="SSF103481">
    <property type="entry name" value="Multidrug resistance efflux transporter EmrE"/>
    <property type="match status" value="1"/>
</dbReference>
<evidence type="ECO:0000256" key="2">
    <source>
        <dbReference type="ARBA" id="ARBA00022475"/>
    </source>
</evidence>
<dbReference type="EMBL" id="JAVIGA010000048">
    <property type="protein sequence ID" value="MDQ9130026.1"/>
    <property type="molecule type" value="Genomic_DNA"/>
</dbReference>
<dbReference type="RefSeq" id="WP_309048584.1">
    <property type="nucleotide sequence ID" value="NZ_JAVIGA010000048.1"/>
</dbReference>
<sequence>MTEQGRYLSGVFCTLLYIFIASTQSVMLNIWLYGVNVFLVVGLSFVVVTIVFAIIGFLRQREAYVTLFSQWRLLVALNIVSMFNWLFYFLAIKYLEPSVAVTLTQGLGPVSMTVYLLSAGQAVSRVTRCCHLVIFMTAIAMCAYTVMFRNAYTLYSREAMIMGIIIAVLCSISITATVVISKRFAVSKIPASALLSLRFPMLIVVCLGILAFQNNVVVSSTIFYVILIIALVGVSASIYFLQKGIELTTPLAVSTVLALSPLAVFVIQLFNNHTPFSPILFVMIMTIVSVSIVSIIFDARQIGRKERIRENF</sequence>
<gene>
    <name evidence="7" type="ORF">RDT67_26845</name>
</gene>
<evidence type="ECO:0000256" key="1">
    <source>
        <dbReference type="ARBA" id="ARBA00004651"/>
    </source>
</evidence>
<keyword evidence="3 6" id="KW-0812">Transmembrane</keyword>
<keyword evidence="5 6" id="KW-0472">Membrane</keyword>
<name>A0AAJ1YG59_SERFO</name>
<evidence type="ECO:0000256" key="6">
    <source>
        <dbReference type="SAM" id="Phobius"/>
    </source>
</evidence>
<dbReference type="InterPro" id="IPR037185">
    <property type="entry name" value="EmrE-like"/>
</dbReference>
<feature type="transmembrane region" description="Helical" evidence="6">
    <location>
        <begin position="159"/>
        <end position="180"/>
    </location>
</feature>